<gene>
    <name evidence="1" type="ORF">H4683_004321</name>
</gene>
<reference evidence="1" key="1">
    <citation type="submission" date="2020-10" db="EMBL/GenBank/DDBJ databases">
        <title>Genomic Encyclopedia of Type Strains, Phase IV (KMG-IV): sequencing the most valuable type-strain genomes for metagenomic binning, comparative biology and taxonomic classification.</title>
        <authorList>
            <person name="Goeker M."/>
        </authorList>
    </citation>
    <scope>NUCLEOTIDE SEQUENCE</scope>
    <source>
        <strain evidence="1">DSM 13886</strain>
    </source>
</reference>
<evidence type="ECO:0000313" key="2">
    <source>
        <dbReference type="Proteomes" id="UP000658225"/>
    </source>
</evidence>
<dbReference type="AlphaFoldDB" id="A0A927MQ17"/>
<dbReference type="RefSeq" id="WP_192600761.1">
    <property type="nucleotide sequence ID" value="NZ_JADBEL010000062.1"/>
</dbReference>
<dbReference type="Proteomes" id="UP000658225">
    <property type="component" value="Unassembled WGS sequence"/>
</dbReference>
<sequence>MDAKDSYVLVVTDDAGNSITITFNIVETYTVSYDGKIAARGHGAYHSYNRESLNFRVCSS</sequence>
<comment type="caution">
    <text evidence="1">The sequence shown here is derived from an EMBL/GenBank/DDBJ whole genome shotgun (WGS) entry which is preliminary data.</text>
</comment>
<accession>A0A927MQ17</accession>
<keyword evidence="2" id="KW-1185">Reference proteome</keyword>
<name>A0A927MQ17_9BACL</name>
<dbReference type="EMBL" id="JADBEL010000062">
    <property type="protein sequence ID" value="MBE1557182.1"/>
    <property type="molecule type" value="Genomic_DNA"/>
</dbReference>
<organism evidence="1 2">
    <name type="scientific">Sporosarcina limicola</name>
    <dbReference type="NCBI Taxonomy" id="34101"/>
    <lineage>
        <taxon>Bacteria</taxon>
        <taxon>Bacillati</taxon>
        <taxon>Bacillota</taxon>
        <taxon>Bacilli</taxon>
        <taxon>Bacillales</taxon>
        <taxon>Caryophanaceae</taxon>
        <taxon>Sporosarcina</taxon>
    </lineage>
</organism>
<proteinExistence type="predicted"/>
<evidence type="ECO:0000313" key="1">
    <source>
        <dbReference type="EMBL" id="MBE1557182.1"/>
    </source>
</evidence>
<protein>
    <submittedName>
        <fullName evidence="1">Uncharacterized protein</fullName>
    </submittedName>
</protein>